<reference evidence="2 3" key="1">
    <citation type="submission" date="2015-11" db="EMBL/GenBank/DDBJ databases">
        <title>Draft genome of Sulfurovum riftiae 1812E, a member of the Epsilonproteobacteria isolated from the tube of the deep-sea hydrothermal vent tubewom Riftia pachyptila.</title>
        <authorList>
            <person name="Vetriani C."/>
            <person name="Giovannelli D."/>
        </authorList>
    </citation>
    <scope>NUCLEOTIDE SEQUENCE [LARGE SCALE GENOMIC DNA]</scope>
    <source>
        <strain evidence="2 3">1812E</strain>
    </source>
</reference>
<keyword evidence="2" id="KW-0808">Transferase</keyword>
<dbReference type="STRING" id="1630136.AS592_04130"/>
<protein>
    <submittedName>
        <fullName evidence="2">Sulfurtransferase</fullName>
    </submittedName>
</protein>
<evidence type="ECO:0000313" key="2">
    <source>
        <dbReference type="EMBL" id="KYJ85507.1"/>
    </source>
</evidence>
<name>A0A151CDA9_9BACT</name>
<comment type="caution">
    <text evidence="2">The sequence shown here is derived from an EMBL/GenBank/DDBJ whole genome shotgun (WGS) entry which is preliminary data.</text>
</comment>
<dbReference type="Gene3D" id="3.40.250.10">
    <property type="entry name" value="Rhodanese-like domain"/>
    <property type="match status" value="1"/>
</dbReference>
<dbReference type="OrthoDB" id="5339556at2"/>
<keyword evidence="3" id="KW-1185">Reference proteome</keyword>
<dbReference type="SUPFAM" id="SSF52821">
    <property type="entry name" value="Rhodanese/Cell cycle control phosphatase"/>
    <property type="match status" value="1"/>
</dbReference>
<dbReference type="InterPro" id="IPR050229">
    <property type="entry name" value="GlpE_sulfurtransferase"/>
</dbReference>
<dbReference type="PROSITE" id="PS50206">
    <property type="entry name" value="RHODANESE_3"/>
    <property type="match status" value="1"/>
</dbReference>
<dbReference type="Pfam" id="PF00581">
    <property type="entry name" value="Rhodanese"/>
    <property type="match status" value="1"/>
</dbReference>
<dbReference type="Proteomes" id="UP000075359">
    <property type="component" value="Unassembled WGS sequence"/>
</dbReference>
<dbReference type="AlphaFoldDB" id="A0A151CDA9"/>
<sequence>MQQILEKSHISSGELESILKAREEGKIDFLLVDVREDMEYNMGHIKGVDILKPTSTFQQWAQELFESTKDKYVIFTCRTGSRSGQVQQVFAQNGHNRTLNHIGGIMSYRGEVEK</sequence>
<evidence type="ECO:0000313" key="3">
    <source>
        <dbReference type="Proteomes" id="UP000075359"/>
    </source>
</evidence>
<dbReference type="RefSeq" id="WP_067332646.1">
    <property type="nucleotide sequence ID" value="NZ_LNKT01000072.1"/>
</dbReference>
<accession>A0A151CDA9</accession>
<dbReference type="GO" id="GO:0016740">
    <property type="term" value="F:transferase activity"/>
    <property type="evidence" value="ECO:0007669"/>
    <property type="project" value="UniProtKB-KW"/>
</dbReference>
<dbReference type="PANTHER" id="PTHR43031:SF1">
    <property type="entry name" value="PYRIDINE NUCLEOTIDE-DISULPHIDE OXIDOREDUCTASE"/>
    <property type="match status" value="1"/>
</dbReference>
<dbReference type="InterPro" id="IPR036873">
    <property type="entry name" value="Rhodanese-like_dom_sf"/>
</dbReference>
<dbReference type="EMBL" id="LNKT01000072">
    <property type="protein sequence ID" value="KYJ85507.1"/>
    <property type="molecule type" value="Genomic_DNA"/>
</dbReference>
<gene>
    <name evidence="2" type="ORF">AS592_04130</name>
</gene>
<evidence type="ECO:0000259" key="1">
    <source>
        <dbReference type="PROSITE" id="PS50206"/>
    </source>
</evidence>
<dbReference type="SMART" id="SM00450">
    <property type="entry name" value="RHOD"/>
    <property type="match status" value="1"/>
</dbReference>
<organism evidence="2 3">
    <name type="scientific">Sulfurovum riftiae</name>
    <dbReference type="NCBI Taxonomy" id="1630136"/>
    <lineage>
        <taxon>Bacteria</taxon>
        <taxon>Pseudomonadati</taxon>
        <taxon>Campylobacterota</taxon>
        <taxon>Epsilonproteobacteria</taxon>
        <taxon>Campylobacterales</taxon>
        <taxon>Sulfurovaceae</taxon>
        <taxon>Sulfurovum</taxon>
    </lineage>
</organism>
<feature type="domain" description="Rhodanese" evidence="1">
    <location>
        <begin position="25"/>
        <end position="113"/>
    </location>
</feature>
<dbReference type="PANTHER" id="PTHR43031">
    <property type="entry name" value="FAD-DEPENDENT OXIDOREDUCTASE"/>
    <property type="match status" value="1"/>
</dbReference>
<dbReference type="CDD" id="cd00158">
    <property type="entry name" value="RHOD"/>
    <property type="match status" value="1"/>
</dbReference>
<proteinExistence type="predicted"/>
<dbReference type="InterPro" id="IPR001763">
    <property type="entry name" value="Rhodanese-like_dom"/>
</dbReference>